<organism evidence="1 2">
    <name type="scientific">Sphaerobolus stellatus (strain SS14)</name>
    <dbReference type="NCBI Taxonomy" id="990650"/>
    <lineage>
        <taxon>Eukaryota</taxon>
        <taxon>Fungi</taxon>
        <taxon>Dikarya</taxon>
        <taxon>Basidiomycota</taxon>
        <taxon>Agaricomycotina</taxon>
        <taxon>Agaricomycetes</taxon>
        <taxon>Phallomycetidae</taxon>
        <taxon>Geastrales</taxon>
        <taxon>Sphaerobolaceae</taxon>
        <taxon>Sphaerobolus</taxon>
    </lineage>
</organism>
<keyword evidence="2" id="KW-1185">Reference proteome</keyword>
<name>A0A0C9VXU1_SPHS4</name>
<protein>
    <submittedName>
        <fullName evidence="1">Uncharacterized protein</fullName>
    </submittedName>
</protein>
<sequence>MSNLNFIGLFEIINLSWIYSAHVHVRDGKLIAYTEAIQTLSVRGATVEKVDQAQATISIFGGKIPQAVFPALANSCMKSELITHQKKKKYATGTGFMGVIA</sequence>
<dbReference type="HOGENOM" id="CLU_2293509_0_0_1"/>
<gene>
    <name evidence="1" type="ORF">M422DRAFT_253474</name>
</gene>
<evidence type="ECO:0000313" key="2">
    <source>
        <dbReference type="Proteomes" id="UP000054279"/>
    </source>
</evidence>
<accession>A0A0C9VXU1</accession>
<dbReference type="EMBL" id="KN837124">
    <property type="protein sequence ID" value="KIJ43271.1"/>
    <property type="molecule type" value="Genomic_DNA"/>
</dbReference>
<evidence type="ECO:0000313" key="1">
    <source>
        <dbReference type="EMBL" id="KIJ43271.1"/>
    </source>
</evidence>
<reference evidence="1 2" key="1">
    <citation type="submission" date="2014-06" db="EMBL/GenBank/DDBJ databases">
        <title>Evolutionary Origins and Diversification of the Mycorrhizal Mutualists.</title>
        <authorList>
            <consortium name="DOE Joint Genome Institute"/>
            <consortium name="Mycorrhizal Genomics Consortium"/>
            <person name="Kohler A."/>
            <person name="Kuo A."/>
            <person name="Nagy L.G."/>
            <person name="Floudas D."/>
            <person name="Copeland A."/>
            <person name="Barry K.W."/>
            <person name="Cichocki N."/>
            <person name="Veneault-Fourrey C."/>
            <person name="LaButti K."/>
            <person name="Lindquist E.A."/>
            <person name="Lipzen A."/>
            <person name="Lundell T."/>
            <person name="Morin E."/>
            <person name="Murat C."/>
            <person name="Riley R."/>
            <person name="Ohm R."/>
            <person name="Sun H."/>
            <person name="Tunlid A."/>
            <person name="Henrissat B."/>
            <person name="Grigoriev I.V."/>
            <person name="Hibbett D.S."/>
            <person name="Martin F."/>
        </authorList>
    </citation>
    <scope>NUCLEOTIDE SEQUENCE [LARGE SCALE GENOMIC DNA]</scope>
    <source>
        <strain evidence="1 2">SS14</strain>
    </source>
</reference>
<proteinExistence type="predicted"/>
<dbReference type="Proteomes" id="UP000054279">
    <property type="component" value="Unassembled WGS sequence"/>
</dbReference>
<dbReference type="AlphaFoldDB" id="A0A0C9VXU1"/>